<comment type="caution">
    <text evidence="1">The sequence shown here is derived from an EMBL/GenBank/DDBJ whole genome shotgun (WGS) entry which is preliminary data.</text>
</comment>
<name>A0A0F9CV00_9ZZZZ</name>
<organism evidence="1">
    <name type="scientific">marine sediment metagenome</name>
    <dbReference type="NCBI Taxonomy" id="412755"/>
    <lineage>
        <taxon>unclassified sequences</taxon>
        <taxon>metagenomes</taxon>
        <taxon>ecological metagenomes</taxon>
    </lineage>
</organism>
<protein>
    <submittedName>
        <fullName evidence="1">Uncharacterized protein</fullName>
    </submittedName>
</protein>
<reference evidence="1" key="1">
    <citation type="journal article" date="2015" name="Nature">
        <title>Complex archaea that bridge the gap between prokaryotes and eukaryotes.</title>
        <authorList>
            <person name="Spang A."/>
            <person name="Saw J.H."/>
            <person name="Jorgensen S.L."/>
            <person name="Zaremba-Niedzwiedzka K."/>
            <person name="Martijn J."/>
            <person name="Lind A.E."/>
            <person name="van Eijk R."/>
            <person name="Schleper C."/>
            <person name="Guy L."/>
            <person name="Ettema T.J."/>
        </authorList>
    </citation>
    <scope>NUCLEOTIDE SEQUENCE</scope>
</reference>
<dbReference type="AlphaFoldDB" id="A0A0F9CV00"/>
<accession>A0A0F9CV00</accession>
<gene>
    <name evidence="1" type="ORF">LCGC14_2623590</name>
</gene>
<proteinExistence type="predicted"/>
<dbReference type="EMBL" id="LAZR01044828">
    <property type="protein sequence ID" value="KKL03693.1"/>
    <property type="molecule type" value="Genomic_DNA"/>
</dbReference>
<sequence length="60" mass="7064">MISCTNCKNNGYCIFWKSEKVDMQEIFEYRGSINYCLQMATIINHGEDIAENCEKFQKMV</sequence>
<evidence type="ECO:0000313" key="1">
    <source>
        <dbReference type="EMBL" id="KKL03693.1"/>
    </source>
</evidence>